<sequence length="186" mass="20165">MNLFVLLCLISNVVAQFSGSSLNIPAILDAQARIVEAYYGNKGQQSSSGPRRTDNNYNTGYQPSSNNDYYQNIPAIVNAQARIAEAYYGNKGHQPSSSINLGSIPGISSNLVNPFGPGFPFNQQNNNPNYVVNPQNTRTQASRRPSFQYPDIKNSLNNANSNLKNIGSPEIGAGGLSFPFLSFLGR</sequence>
<evidence type="ECO:0000313" key="4">
    <source>
        <dbReference type="Proteomes" id="UP001153620"/>
    </source>
</evidence>
<name>A0A9N9WM92_9DIPT</name>
<dbReference type="Proteomes" id="UP001153620">
    <property type="component" value="Chromosome 1"/>
</dbReference>
<keyword evidence="4" id="KW-1185">Reference proteome</keyword>
<reference evidence="3" key="2">
    <citation type="submission" date="2022-10" db="EMBL/GenBank/DDBJ databases">
        <authorList>
            <consortium name="ENA_rothamsted_submissions"/>
            <consortium name="culmorum"/>
            <person name="King R."/>
        </authorList>
    </citation>
    <scope>NUCLEOTIDE SEQUENCE</scope>
</reference>
<evidence type="ECO:0000256" key="2">
    <source>
        <dbReference type="SAM" id="SignalP"/>
    </source>
</evidence>
<gene>
    <name evidence="3" type="ORF">CHIRRI_LOCUS4072</name>
</gene>
<reference evidence="3" key="1">
    <citation type="submission" date="2022-01" db="EMBL/GenBank/DDBJ databases">
        <authorList>
            <person name="King R."/>
        </authorList>
    </citation>
    <scope>NUCLEOTIDE SEQUENCE</scope>
</reference>
<evidence type="ECO:0000313" key="3">
    <source>
        <dbReference type="EMBL" id="CAG9801137.1"/>
    </source>
</evidence>
<protein>
    <submittedName>
        <fullName evidence="3">Uncharacterized protein</fullName>
    </submittedName>
</protein>
<dbReference type="AlphaFoldDB" id="A0A9N9WM92"/>
<proteinExistence type="predicted"/>
<feature type="compositionally biased region" description="Polar residues" evidence="1">
    <location>
        <begin position="42"/>
        <end position="65"/>
    </location>
</feature>
<feature type="region of interest" description="Disordered" evidence="1">
    <location>
        <begin position="41"/>
        <end position="65"/>
    </location>
</feature>
<feature type="signal peptide" evidence="2">
    <location>
        <begin position="1"/>
        <end position="15"/>
    </location>
</feature>
<feature type="chain" id="PRO_5040223051" evidence="2">
    <location>
        <begin position="16"/>
        <end position="186"/>
    </location>
</feature>
<dbReference type="EMBL" id="OU895877">
    <property type="protein sequence ID" value="CAG9801137.1"/>
    <property type="molecule type" value="Genomic_DNA"/>
</dbReference>
<organism evidence="3 4">
    <name type="scientific">Chironomus riparius</name>
    <dbReference type="NCBI Taxonomy" id="315576"/>
    <lineage>
        <taxon>Eukaryota</taxon>
        <taxon>Metazoa</taxon>
        <taxon>Ecdysozoa</taxon>
        <taxon>Arthropoda</taxon>
        <taxon>Hexapoda</taxon>
        <taxon>Insecta</taxon>
        <taxon>Pterygota</taxon>
        <taxon>Neoptera</taxon>
        <taxon>Endopterygota</taxon>
        <taxon>Diptera</taxon>
        <taxon>Nematocera</taxon>
        <taxon>Chironomoidea</taxon>
        <taxon>Chironomidae</taxon>
        <taxon>Chironominae</taxon>
        <taxon>Chironomus</taxon>
    </lineage>
</organism>
<keyword evidence="2" id="KW-0732">Signal</keyword>
<accession>A0A9N9WM92</accession>
<evidence type="ECO:0000256" key="1">
    <source>
        <dbReference type="SAM" id="MobiDB-lite"/>
    </source>
</evidence>